<feature type="compositionally biased region" description="Low complexity" evidence="1">
    <location>
        <begin position="664"/>
        <end position="684"/>
    </location>
</feature>
<dbReference type="InterPro" id="IPR029044">
    <property type="entry name" value="Nucleotide-diphossugar_trans"/>
</dbReference>
<feature type="region of interest" description="Disordered" evidence="1">
    <location>
        <begin position="664"/>
        <end position="694"/>
    </location>
</feature>
<dbReference type="SUPFAM" id="SSF53448">
    <property type="entry name" value="Nucleotide-diphospho-sugar transferases"/>
    <property type="match status" value="1"/>
</dbReference>
<protein>
    <submittedName>
        <fullName evidence="3">Uncharacterized protein</fullName>
    </submittedName>
</protein>
<evidence type="ECO:0000313" key="4">
    <source>
        <dbReference type="Proteomes" id="UP000664859"/>
    </source>
</evidence>
<name>A0A836CJ01_9STRA</name>
<feature type="transmembrane region" description="Helical" evidence="2">
    <location>
        <begin position="45"/>
        <end position="74"/>
    </location>
</feature>
<keyword evidence="2" id="KW-0812">Transmembrane</keyword>
<feature type="transmembrane region" description="Helical" evidence="2">
    <location>
        <begin position="454"/>
        <end position="475"/>
    </location>
</feature>
<gene>
    <name evidence="3" type="ORF">JKP88DRAFT_254240</name>
</gene>
<reference evidence="3" key="1">
    <citation type="submission" date="2021-02" db="EMBL/GenBank/DDBJ databases">
        <title>First Annotated Genome of the Yellow-green Alga Tribonema minus.</title>
        <authorList>
            <person name="Mahan K.M."/>
        </authorList>
    </citation>
    <scope>NUCLEOTIDE SEQUENCE</scope>
    <source>
        <strain evidence="3">UTEX B ZZ1240</strain>
    </source>
</reference>
<dbReference type="OrthoDB" id="6148755at2759"/>
<evidence type="ECO:0000313" key="3">
    <source>
        <dbReference type="EMBL" id="KAG5187028.1"/>
    </source>
</evidence>
<keyword evidence="2" id="KW-1133">Transmembrane helix</keyword>
<accession>A0A836CJ01</accession>
<keyword evidence="2" id="KW-0472">Membrane</keyword>
<dbReference type="EMBL" id="JAFCMP010000097">
    <property type="protein sequence ID" value="KAG5187028.1"/>
    <property type="molecule type" value="Genomic_DNA"/>
</dbReference>
<keyword evidence="4" id="KW-1185">Reference proteome</keyword>
<proteinExistence type="predicted"/>
<dbReference type="Proteomes" id="UP000664859">
    <property type="component" value="Unassembled WGS sequence"/>
</dbReference>
<evidence type="ECO:0000256" key="1">
    <source>
        <dbReference type="SAM" id="MobiDB-lite"/>
    </source>
</evidence>
<dbReference type="AlphaFoldDB" id="A0A836CJ01"/>
<organism evidence="3 4">
    <name type="scientific">Tribonema minus</name>
    <dbReference type="NCBI Taxonomy" id="303371"/>
    <lineage>
        <taxon>Eukaryota</taxon>
        <taxon>Sar</taxon>
        <taxon>Stramenopiles</taxon>
        <taxon>Ochrophyta</taxon>
        <taxon>PX clade</taxon>
        <taxon>Xanthophyceae</taxon>
        <taxon>Tribonematales</taxon>
        <taxon>Tribonemataceae</taxon>
        <taxon>Tribonema</taxon>
    </lineage>
</organism>
<comment type="caution">
    <text evidence="3">The sequence shown here is derived from an EMBL/GenBank/DDBJ whole genome shotgun (WGS) entry which is preliminary data.</text>
</comment>
<feature type="transmembrane region" description="Helical" evidence="2">
    <location>
        <begin position="12"/>
        <end position="33"/>
    </location>
</feature>
<feature type="transmembrane region" description="Helical" evidence="2">
    <location>
        <begin position="560"/>
        <end position="578"/>
    </location>
</feature>
<feature type="transmembrane region" description="Helical" evidence="2">
    <location>
        <begin position="522"/>
        <end position="548"/>
    </location>
</feature>
<evidence type="ECO:0000256" key="2">
    <source>
        <dbReference type="SAM" id="Phobius"/>
    </source>
</evidence>
<sequence>MARCVTATYSVVWWYTYLINVLVLFSAVMLHFQAPYYEVPPISRLVMMILVTLLTNILVADIASDFICIFLALFSSRRHAMSKGRLTCPLTPSKMNKFLVIYCLKSNNPVQVQETLMILQASWRLNQTYSNATFCILSGTADEQLAAIEAKAVADWNILNAEEGGKVYYVRRMRSILFKYGQYLDFIMLLNGYKEPMLYKDIKSRHPSGLCFDPTSDIDHFCGSDYEFLAIMDRDNMLSTNFFMTANEYFLRYPDLQILQPAVTPFPKHFRRAIHGGESYYTSLGAKFQVFGNELAELKRVYIPCAAFYGKGIIRRSAYNITLLGWDPATGRTQEERNIPRDLISHDIIESSVMKTMLVPDITVYEEFPTTHVEWHLRQNRWGSAYGVTDGMWGISSVPILCSVSDDCHSCTVYASQSWLLDACYRGDHNHRRSRAFYQHYFAKARGAIYSSTFNLRCILLKPTVLFAMGAFAVLKTESINTVYMGVVDIMFGSFRCFRALWKLCTRSTKWLTFESLGATPLQAMLVFTRAACVELAIAVGCLALLVLRGDIQERGANMAAVLMFLFVVITFPAYVYVTAYKTGHEPEIPENEDPRMVDALTEMLVTMRKLGGHDIKDMVAFELTKDGAKNSKAKPSMLAIPNSPGMTSAATSPGGTVTLAETVSEPTSTTSSLTVTPFTSPLPQAQAVEETAV</sequence>